<keyword evidence="6" id="KW-1185">Reference proteome</keyword>
<dbReference type="Gene3D" id="3.40.50.150">
    <property type="entry name" value="Vaccinia Virus protein VP39"/>
    <property type="match status" value="1"/>
</dbReference>
<feature type="region of interest" description="Disordered" evidence="3">
    <location>
        <begin position="1"/>
        <end position="22"/>
    </location>
</feature>
<dbReference type="RefSeq" id="WP_229729061.1">
    <property type="nucleotide sequence ID" value="NZ_BMCG01000006.1"/>
</dbReference>
<dbReference type="InterPro" id="IPR035094">
    <property type="entry name" value="EgtD"/>
</dbReference>
<evidence type="ECO:0000313" key="6">
    <source>
        <dbReference type="Proteomes" id="UP000620266"/>
    </source>
</evidence>
<sequence length="351" mass="39150">MHVTDRPAARVQPAKTDRSRYMSGAAGRERSLSQFIQLAEGNPAQAKEELLAGLSAEHAYTSPKYLYDALGSKLFEAICELPEYYPTRTEAMIFDRHAADIAATAGTGSTLIDLGAGNCAKAARLFPFLQPSQYVPIDISVEFLRDAVERLQHQFPQIAMAGIGMDFSSGLALPPAVHRRNRLFFYPGSSIGNFTPEQSLAFLKRVHAACVHDGRADGGILISVDLVKETEILDAAYDDALGVTASFNLNLLLHLNRLLDTDFDLRQWQHRGFFNAEQSRIEMHLEARSPQTVRWPSGVRRFEAGERIHTESSYKYTRQNFTTLLAQAGFEDVTVWTDPQEWFIVCHARAG</sequence>
<evidence type="ECO:0000256" key="1">
    <source>
        <dbReference type="ARBA" id="ARBA00022603"/>
    </source>
</evidence>
<proteinExistence type="predicted"/>
<reference evidence="5" key="1">
    <citation type="journal article" date="2014" name="Int. J. Syst. Evol. Microbiol.">
        <title>Complete genome sequence of Corynebacterium casei LMG S-19264T (=DSM 44701T), isolated from a smear-ripened cheese.</title>
        <authorList>
            <consortium name="US DOE Joint Genome Institute (JGI-PGF)"/>
            <person name="Walter F."/>
            <person name="Albersmeier A."/>
            <person name="Kalinowski J."/>
            <person name="Ruckert C."/>
        </authorList>
    </citation>
    <scope>NUCLEOTIDE SEQUENCE</scope>
    <source>
        <strain evidence="5">CCM 7086</strain>
    </source>
</reference>
<keyword evidence="1" id="KW-0489">Methyltransferase</keyword>
<feature type="domain" description="Histidine-specific methyltransferase SAM-dependent" evidence="4">
    <location>
        <begin position="47"/>
        <end position="349"/>
    </location>
</feature>
<evidence type="ECO:0000256" key="3">
    <source>
        <dbReference type="SAM" id="MobiDB-lite"/>
    </source>
</evidence>
<dbReference type="PANTHER" id="PTHR43397:SF1">
    <property type="entry name" value="ERGOTHIONEINE BIOSYNTHESIS PROTEIN 1"/>
    <property type="match status" value="1"/>
</dbReference>
<dbReference type="NCBIfam" id="TIGR03438">
    <property type="entry name" value="egtD_ergothio"/>
    <property type="match status" value="1"/>
</dbReference>
<protein>
    <submittedName>
        <fullName evidence="5">Dimethylhistidine N-methyltransferase</fullName>
    </submittedName>
</protein>
<evidence type="ECO:0000313" key="5">
    <source>
        <dbReference type="EMBL" id="GGC17083.1"/>
    </source>
</evidence>
<dbReference type="InterPro" id="IPR029063">
    <property type="entry name" value="SAM-dependent_MTases_sf"/>
</dbReference>
<dbReference type="GO" id="GO:0032259">
    <property type="term" value="P:methylation"/>
    <property type="evidence" value="ECO:0007669"/>
    <property type="project" value="UniProtKB-KW"/>
</dbReference>
<comment type="caution">
    <text evidence="5">The sequence shown here is derived from an EMBL/GenBank/DDBJ whole genome shotgun (WGS) entry which is preliminary data.</text>
</comment>
<keyword evidence="2" id="KW-0808">Transferase</keyword>
<organism evidence="5 6">
    <name type="scientific">Oxalicibacterium flavum</name>
    <dbReference type="NCBI Taxonomy" id="179467"/>
    <lineage>
        <taxon>Bacteria</taxon>
        <taxon>Pseudomonadati</taxon>
        <taxon>Pseudomonadota</taxon>
        <taxon>Betaproteobacteria</taxon>
        <taxon>Burkholderiales</taxon>
        <taxon>Oxalobacteraceae</taxon>
        <taxon>Oxalicibacterium</taxon>
    </lineage>
</organism>
<dbReference type="InterPro" id="IPR019257">
    <property type="entry name" value="MeTrfase_dom"/>
</dbReference>
<dbReference type="Proteomes" id="UP000620266">
    <property type="component" value="Unassembled WGS sequence"/>
</dbReference>
<accession>A0A8J2UMK1</accession>
<dbReference type="EMBL" id="BMCG01000006">
    <property type="protein sequence ID" value="GGC17083.1"/>
    <property type="molecule type" value="Genomic_DNA"/>
</dbReference>
<dbReference type="InterPro" id="IPR017804">
    <property type="entry name" value="MeTrfase_EgtD-like"/>
</dbReference>
<evidence type="ECO:0000256" key="2">
    <source>
        <dbReference type="ARBA" id="ARBA00022679"/>
    </source>
</evidence>
<gene>
    <name evidence="5" type="ORF">GCM10007205_27570</name>
</gene>
<dbReference type="InterPro" id="IPR051128">
    <property type="entry name" value="EgtD_Methyltrsf_superfamily"/>
</dbReference>
<dbReference type="SUPFAM" id="SSF53335">
    <property type="entry name" value="S-adenosyl-L-methionine-dependent methyltransferases"/>
    <property type="match status" value="1"/>
</dbReference>
<name>A0A8J2UMK1_9BURK</name>
<evidence type="ECO:0000259" key="4">
    <source>
        <dbReference type="Pfam" id="PF10017"/>
    </source>
</evidence>
<dbReference type="Pfam" id="PF10017">
    <property type="entry name" value="Methyltransf_33"/>
    <property type="match status" value="1"/>
</dbReference>
<dbReference type="GO" id="GO:0008168">
    <property type="term" value="F:methyltransferase activity"/>
    <property type="evidence" value="ECO:0007669"/>
    <property type="project" value="UniProtKB-KW"/>
</dbReference>
<dbReference type="PANTHER" id="PTHR43397">
    <property type="entry name" value="ERGOTHIONEINE BIOSYNTHESIS PROTEIN 1"/>
    <property type="match status" value="1"/>
</dbReference>
<reference evidence="5" key="2">
    <citation type="submission" date="2020-09" db="EMBL/GenBank/DDBJ databases">
        <authorList>
            <person name="Sun Q."/>
            <person name="Sedlacek I."/>
        </authorList>
    </citation>
    <scope>NUCLEOTIDE SEQUENCE</scope>
    <source>
        <strain evidence="5">CCM 7086</strain>
    </source>
</reference>
<dbReference type="PIRSF" id="PIRSF018005">
    <property type="entry name" value="UCP018005"/>
    <property type="match status" value="1"/>
</dbReference>
<dbReference type="AlphaFoldDB" id="A0A8J2UMK1"/>